<dbReference type="Pfam" id="PF08241">
    <property type="entry name" value="Methyltransf_11"/>
    <property type="match status" value="1"/>
</dbReference>
<dbReference type="Pfam" id="PF03567">
    <property type="entry name" value="Sulfotransfer_2"/>
    <property type="match status" value="1"/>
</dbReference>
<dbReference type="Proteomes" id="UP000182190">
    <property type="component" value="Unassembled WGS sequence"/>
</dbReference>
<organism evidence="2 3">
    <name type="scientific">Planktothrix paucivesiculata PCC 9631</name>
    <dbReference type="NCBI Taxonomy" id="671071"/>
    <lineage>
        <taxon>Bacteria</taxon>
        <taxon>Bacillati</taxon>
        <taxon>Cyanobacteriota</taxon>
        <taxon>Cyanophyceae</taxon>
        <taxon>Oscillatoriophycideae</taxon>
        <taxon>Oscillatoriales</taxon>
        <taxon>Microcoleaceae</taxon>
        <taxon>Planktothrix</taxon>
    </lineage>
</organism>
<comment type="caution">
    <text evidence="2">The sequence shown here is derived from an EMBL/GenBank/DDBJ whole genome shotgun (WGS) entry which is preliminary data.</text>
</comment>
<keyword evidence="2" id="KW-0489">Methyltransferase</keyword>
<sequence length="596" mass="68853">MAILCKEINLLFICVPKTGSSSLENFLIRNFGGKQLLTEHIWDDDRKTVLVDYRHIRIKEIISHRLLTLAQLEQMKILAVTRNPFDWVVSHYVFIVNSYQRLKQEGEKAPDWIIARKHWLTEIASMSFDEYVAGFNNQDISVYSSFIEGIDEGKVEVVKLEQLDSEVKRIFQELGVELLQNIPHENKTAGKKTDFRLYYSNKSRQIIEQSFARDFDRLGYSFDDVAMFTVIKKIINFPNKFERKIFGYNIDSPNPEYSTNVTEVFLTGWVLPRAEEEAQIVVEGSGVMETFPCDVQRDDVTKTILGKIHPNIKCGFQIKWIHTGIFNIFFVIEGEKMLVAEIQIQSEIDSSDSSFEKKDNQVMKNQGYCYTCDQEVEFSSHQAWLRDSYKCNNCGSIPRERALMYCIEKFYPHWKQLSIHETSPASRGASLKLKNNCPNYQTSQYFPEFPLGETHSSGWRNEDLENQTFADETFDLVISQDVMEHIFNPEKAFSEIARTLKHGGAHIFTVPIVNKQKPSSVRATLEANGEINYLEEAQYHGNPVNPQGSLVTRDWGYDICDFILKHSGLYTTIVYIDDISLGIRAEYIEVLISRKI</sequence>
<dbReference type="GO" id="GO:0016020">
    <property type="term" value="C:membrane"/>
    <property type="evidence" value="ECO:0007669"/>
    <property type="project" value="InterPro"/>
</dbReference>
<dbReference type="CDD" id="cd02440">
    <property type="entry name" value="AdoMet_MTases"/>
    <property type="match status" value="1"/>
</dbReference>
<protein>
    <submittedName>
        <fullName evidence="2">Methyltransferase type 11 (Modular protein)</fullName>
    </submittedName>
</protein>
<keyword evidence="3" id="KW-1185">Reference proteome</keyword>
<dbReference type="InterPro" id="IPR005331">
    <property type="entry name" value="Sulfotransferase"/>
</dbReference>
<dbReference type="RefSeq" id="WP_083622705.1">
    <property type="nucleotide sequence ID" value="NZ_LR735022.1"/>
</dbReference>
<reference evidence="2" key="1">
    <citation type="submission" date="2019-10" db="EMBL/GenBank/DDBJ databases">
        <authorList>
            <consortium name="Genoscope - CEA"/>
            <person name="William W."/>
        </authorList>
    </citation>
    <scope>NUCLEOTIDE SEQUENCE [LARGE SCALE GENOMIC DNA]</scope>
    <source>
        <strain evidence="2">BBR_PRJEB10994</strain>
    </source>
</reference>
<dbReference type="InterPro" id="IPR013216">
    <property type="entry name" value="Methyltransf_11"/>
</dbReference>
<dbReference type="GO" id="GO:0008146">
    <property type="term" value="F:sulfotransferase activity"/>
    <property type="evidence" value="ECO:0007669"/>
    <property type="project" value="InterPro"/>
</dbReference>
<accession>A0A7Z9E3Y6</accession>
<gene>
    <name evidence="2" type="ORF">PL9631_960019</name>
</gene>
<feature type="domain" description="Methyltransferase type 11" evidence="1">
    <location>
        <begin position="459"/>
        <end position="508"/>
    </location>
</feature>
<dbReference type="Gene3D" id="3.40.50.150">
    <property type="entry name" value="Vaccinia Virus protein VP39"/>
    <property type="match status" value="1"/>
</dbReference>
<dbReference type="SUPFAM" id="SSF53335">
    <property type="entry name" value="S-adenosyl-L-methionine-dependent methyltransferases"/>
    <property type="match status" value="1"/>
</dbReference>
<dbReference type="InterPro" id="IPR029063">
    <property type="entry name" value="SAM-dependent_MTases_sf"/>
</dbReference>
<evidence type="ECO:0000313" key="2">
    <source>
        <dbReference type="EMBL" id="VXD25591.1"/>
    </source>
</evidence>
<dbReference type="SUPFAM" id="SSF52540">
    <property type="entry name" value="P-loop containing nucleoside triphosphate hydrolases"/>
    <property type="match status" value="1"/>
</dbReference>
<proteinExistence type="predicted"/>
<dbReference type="AlphaFoldDB" id="A0A7Z9E3Y6"/>
<name>A0A7Z9E3Y6_9CYAN</name>
<evidence type="ECO:0000313" key="3">
    <source>
        <dbReference type="Proteomes" id="UP000182190"/>
    </source>
</evidence>
<dbReference type="GO" id="GO:0032259">
    <property type="term" value="P:methylation"/>
    <property type="evidence" value="ECO:0007669"/>
    <property type="project" value="UniProtKB-KW"/>
</dbReference>
<dbReference type="InterPro" id="IPR027417">
    <property type="entry name" value="P-loop_NTPase"/>
</dbReference>
<dbReference type="EMBL" id="CZCS02000241">
    <property type="protein sequence ID" value="VXD25591.1"/>
    <property type="molecule type" value="Genomic_DNA"/>
</dbReference>
<dbReference type="GO" id="GO:0008757">
    <property type="term" value="F:S-adenosylmethionine-dependent methyltransferase activity"/>
    <property type="evidence" value="ECO:0007669"/>
    <property type="project" value="InterPro"/>
</dbReference>
<evidence type="ECO:0000259" key="1">
    <source>
        <dbReference type="Pfam" id="PF08241"/>
    </source>
</evidence>
<keyword evidence="2" id="KW-0808">Transferase</keyword>
<dbReference type="OrthoDB" id="9791837at2"/>
<dbReference type="Gene3D" id="3.40.50.300">
    <property type="entry name" value="P-loop containing nucleotide triphosphate hydrolases"/>
    <property type="match status" value="1"/>
</dbReference>